<sequence>MLLKRLHYTFKVIMFIFMFLLLSMFIPLLRNTFLYPVWPKPWRHIGTVDLLMMEFFTEGPQNVVSLNQCPSIVSPNVSQNDPRLLNIQTYDEILEDRVRYGEHKHFLPLLNEEKKRRLVQTYLVLSDALNRRWVQFFLRTGTLIGVLRHRGLIPWDDDMDIAIHVKDWMTVREVLSCIEGYVLKVDPIMHWKFFVNTSWYPFIDIFYYTGNNEYVWAITDYTRRTLVLETSHVFPLSTGVFEGIEVPTPKNSEIIIRKQYDLDTCVSRSSNHETLQPLPQVYHSFICMTCSMLITLNSASYIDNFDNTCDLCTLLVSITIFSLATKVSSKIIYVM</sequence>
<keyword evidence="4" id="KW-1185">Reference proteome</keyword>
<protein>
    <recommendedName>
        <fullName evidence="2">LicD/FKTN/FKRP nucleotidyltransferase domain-containing protein</fullName>
    </recommendedName>
</protein>
<dbReference type="AlphaFoldDB" id="A0AAD8FFF7"/>
<dbReference type="PANTHER" id="PTHR43404:SF1">
    <property type="entry name" value="MNN4P"/>
    <property type="match status" value="1"/>
</dbReference>
<keyword evidence="1" id="KW-0472">Membrane</keyword>
<reference evidence="3" key="2">
    <citation type="submission" date="2023-04" db="EMBL/GenBank/DDBJ databases">
        <authorList>
            <person name="Bu L."/>
            <person name="Lu L."/>
            <person name="Laidemitt M.R."/>
            <person name="Zhang S.M."/>
            <person name="Mutuku M."/>
            <person name="Mkoji G."/>
            <person name="Steinauer M."/>
            <person name="Loker E.S."/>
        </authorList>
    </citation>
    <scope>NUCLEOTIDE SEQUENCE</scope>
    <source>
        <strain evidence="3">KasaAsao</strain>
        <tissue evidence="3">Whole Snail</tissue>
    </source>
</reference>
<comment type="caution">
    <text evidence="3">The sequence shown here is derived from an EMBL/GenBank/DDBJ whole genome shotgun (WGS) entry which is preliminary data.</text>
</comment>
<dbReference type="Pfam" id="PF04991">
    <property type="entry name" value="LicD"/>
    <property type="match status" value="1"/>
</dbReference>
<feature type="transmembrane region" description="Helical" evidence="1">
    <location>
        <begin position="12"/>
        <end position="29"/>
    </location>
</feature>
<reference evidence="3" key="1">
    <citation type="journal article" date="2023" name="PLoS Negl. Trop. Dis.">
        <title>A genome sequence for Biomphalaria pfeifferi, the major vector snail for the human-infecting parasite Schistosoma mansoni.</title>
        <authorList>
            <person name="Bu L."/>
            <person name="Lu L."/>
            <person name="Laidemitt M.R."/>
            <person name="Zhang S.M."/>
            <person name="Mutuku M."/>
            <person name="Mkoji G."/>
            <person name="Steinauer M."/>
            <person name="Loker E.S."/>
        </authorList>
    </citation>
    <scope>NUCLEOTIDE SEQUENCE</scope>
    <source>
        <strain evidence="3">KasaAsao</strain>
    </source>
</reference>
<keyword evidence="1" id="KW-0812">Transmembrane</keyword>
<dbReference type="Proteomes" id="UP001233172">
    <property type="component" value="Unassembled WGS sequence"/>
</dbReference>
<proteinExistence type="predicted"/>
<name>A0AAD8FFF7_BIOPF</name>
<evidence type="ECO:0000256" key="1">
    <source>
        <dbReference type="SAM" id="Phobius"/>
    </source>
</evidence>
<evidence type="ECO:0000259" key="2">
    <source>
        <dbReference type="Pfam" id="PF04991"/>
    </source>
</evidence>
<dbReference type="EMBL" id="JASAOG010000028">
    <property type="protein sequence ID" value="KAK0061878.1"/>
    <property type="molecule type" value="Genomic_DNA"/>
</dbReference>
<keyword evidence="1" id="KW-1133">Transmembrane helix</keyword>
<dbReference type="GO" id="GO:0009100">
    <property type="term" value="P:glycoprotein metabolic process"/>
    <property type="evidence" value="ECO:0007669"/>
    <property type="project" value="UniProtKB-ARBA"/>
</dbReference>
<dbReference type="InterPro" id="IPR007074">
    <property type="entry name" value="LicD/FKTN/FKRP_NTP_transf"/>
</dbReference>
<evidence type="ECO:0000313" key="4">
    <source>
        <dbReference type="Proteomes" id="UP001233172"/>
    </source>
</evidence>
<gene>
    <name evidence="3" type="ORF">Bpfe_008793</name>
</gene>
<evidence type="ECO:0000313" key="3">
    <source>
        <dbReference type="EMBL" id="KAK0061878.1"/>
    </source>
</evidence>
<feature type="domain" description="LicD/FKTN/FKRP nucleotidyltransferase" evidence="2">
    <location>
        <begin position="136"/>
        <end position="170"/>
    </location>
</feature>
<dbReference type="PANTHER" id="PTHR43404">
    <property type="entry name" value="LIPOPOLYSACCHARIDE CHOLINEPHOSPHOTRANSFERASE LICD"/>
    <property type="match status" value="1"/>
</dbReference>
<organism evidence="3 4">
    <name type="scientific">Biomphalaria pfeifferi</name>
    <name type="common">Bloodfluke planorb</name>
    <name type="synonym">Freshwater snail</name>
    <dbReference type="NCBI Taxonomy" id="112525"/>
    <lineage>
        <taxon>Eukaryota</taxon>
        <taxon>Metazoa</taxon>
        <taxon>Spiralia</taxon>
        <taxon>Lophotrochozoa</taxon>
        <taxon>Mollusca</taxon>
        <taxon>Gastropoda</taxon>
        <taxon>Heterobranchia</taxon>
        <taxon>Euthyneura</taxon>
        <taxon>Panpulmonata</taxon>
        <taxon>Hygrophila</taxon>
        <taxon>Lymnaeoidea</taxon>
        <taxon>Planorbidae</taxon>
        <taxon>Biomphalaria</taxon>
    </lineage>
</organism>
<dbReference type="InterPro" id="IPR052942">
    <property type="entry name" value="LPS_cholinephosphotransferase"/>
</dbReference>
<accession>A0AAD8FFF7</accession>